<keyword evidence="5" id="KW-0539">Nucleus</keyword>
<evidence type="ECO:0000256" key="7">
    <source>
        <dbReference type="SAM" id="MobiDB-lite"/>
    </source>
</evidence>
<reference evidence="9" key="1">
    <citation type="journal article" date="2023" name="Science">
        <title>Elucidation of the pathway for biosynthesis of saponin adjuvants from the soapbark tree.</title>
        <authorList>
            <person name="Reed J."/>
            <person name="Orme A."/>
            <person name="El-Demerdash A."/>
            <person name="Owen C."/>
            <person name="Martin L.B.B."/>
            <person name="Misra R.C."/>
            <person name="Kikuchi S."/>
            <person name="Rejzek M."/>
            <person name="Martin A.C."/>
            <person name="Harkess A."/>
            <person name="Leebens-Mack J."/>
            <person name="Louveau T."/>
            <person name="Stephenson M.J."/>
            <person name="Osbourn A."/>
        </authorList>
    </citation>
    <scope>NUCLEOTIDE SEQUENCE</scope>
    <source>
        <strain evidence="9">S10</strain>
    </source>
</reference>
<evidence type="ECO:0000256" key="6">
    <source>
        <dbReference type="SAM" id="Coils"/>
    </source>
</evidence>
<feature type="region of interest" description="Disordered" evidence="7">
    <location>
        <begin position="187"/>
        <end position="210"/>
    </location>
</feature>
<accession>A0AAD7VK28</accession>
<dbReference type="GO" id="GO:0005634">
    <property type="term" value="C:nucleus"/>
    <property type="evidence" value="ECO:0007669"/>
    <property type="project" value="UniProtKB-SubCell"/>
</dbReference>
<feature type="domain" description="BHLH" evidence="8">
    <location>
        <begin position="35"/>
        <end position="85"/>
    </location>
</feature>
<dbReference type="InterPro" id="IPR057075">
    <property type="entry name" value="bHLH_IRO3"/>
</dbReference>
<organism evidence="9 10">
    <name type="scientific">Quillaja saponaria</name>
    <name type="common">Soap bark tree</name>
    <dbReference type="NCBI Taxonomy" id="32244"/>
    <lineage>
        <taxon>Eukaryota</taxon>
        <taxon>Viridiplantae</taxon>
        <taxon>Streptophyta</taxon>
        <taxon>Embryophyta</taxon>
        <taxon>Tracheophyta</taxon>
        <taxon>Spermatophyta</taxon>
        <taxon>Magnoliopsida</taxon>
        <taxon>eudicotyledons</taxon>
        <taxon>Gunneridae</taxon>
        <taxon>Pentapetalae</taxon>
        <taxon>rosids</taxon>
        <taxon>fabids</taxon>
        <taxon>Fabales</taxon>
        <taxon>Quillajaceae</taxon>
        <taxon>Quillaja</taxon>
    </lineage>
</organism>
<evidence type="ECO:0000313" key="10">
    <source>
        <dbReference type="Proteomes" id="UP001163823"/>
    </source>
</evidence>
<evidence type="ECO:0000256" key="2">
    <source>
        <dbReference type="ARBA" id="ARBA00023015"/>
    </source>
</evidence>
<keyword evidence="4" id="KW-0804">Transcription</keyword>
<dbReference type="Pfam" id="PF23177">
    <property type="entry name" value="bHLH_IRO3"/>
    <property type="match status" value="1"/>
</dbReference>
<comment type="subcellular location">
    <subcellularLocation>
        <location evidence="1">Nucleus</location>
    </subcellularLocation>
</comment>
<dbReference type="PANTHER" id="PTHR47075">
    <property type="entry name" value="TRANSCRIPTION FACTOR BHLH47"/>
    <property type="match status" value="1"/>
</dbReference>
<gene>
    <name evidence="9" type="ORF">O6P43_001946</name>
</gene>
<evidence type="ECO:0000313" key="9">
    <source>
        <dbReference type="EMBL" id="KAJ7978414.1"/>
    </source>
</evidence>
<feature type="region of interest" description="Disordered" evidence="7">
    <location>
        <begin position="1"/>
        <end position="38"/>
    </location>
</feature>
<evidence type="ECO:0000259" key="8">
    <source>
        <dbReference type="PROSITE" id="PS50888"/>
    </source>
</evidence>
<evidence type="ECO:0000256" key="4">
    <source>
        <dbReference type="ARBA" id="ARBA00023163"/>
    </source>
</evidence>
<sequence>MGSEAPAPLVDNVNMLKEASGKRLRPSKKNPGKAPKRIHKAEREKLKREHLNELFLDLANALELTEENNGKASILCEAARLLRDLLAQIKCLKKENESLLSESCYVNVEKNELKEENSALESQIEKLHGELEARVAHLKHDLNAPPLELQPELTSNFTGDGLRVPQGPAVFVVPLGADIQAFPAPNAAELQSNPTSNVSKPHARYPTAADSWPSKLLGEQQTSCKELQVQISSNVEGGRDM</sequence>
<proteinExistence type="predicted"/>
<keyword evidence="2" id="KW-0805">Transcription regulation</keyword>
<evidence type="ECO:0000256" key="5">
    <source>
        <dbReference type="ARBA" id="ARBA00023242"/>
    </source>
</evidence>
<dbReference type="SUPFAM" id="SSF47459">
    <property type="entry name" value="HLH, helix-loop-helix DNA-binding domain"/>
    <property type="match status" value="1"/>
</dbReference>
<evidence type="ECO:0000256" key="1">
    <source>
        <dbReference type="ARBA" id="ARBA00004123"/>
    </source>
</evidence>
<dbReference type="Proteomes" id="UP001163823">
    <property type="component" value="Chromosome 2"/>
</dbReference>
<dbReference type="KEGG" id="qsa:O6P43_001946"/>
<feature type="compositionally biased region" description="Basic residues" evidence="7">
    <location>
        <begin position="22"/>
        <end position="38"/>
    </location>
</feature>
<dbReference type="InterPro" id="IPR011598">
    <property type="entry name" value="bHLH_dom"/>
</dbReference>
<dbReference type="AlphaFoldDB" id="A0AAD7VK28"/>
<dbReference type="EMBL" id="JARAOO010000002">
    <property type="protein sequence ID" value="KAJ7978414.1"/>
    <property type="molecule type" value="Genomic_DNA"/>
</dbReference>
<dbReference type="GO" id="GO:0003677">
    <property type="term" value="F:DNA binding"/>
    <property type="evidence" value="ECO:0007669"/>
    <property type="project" value="UniProtKB-KW"/>
</dbReference>
<dbReference type="InterPro" id="IPR036638">
    <property type="entry name" value="HLH_DNA-bd_sf"/>
</dbReference>
<dbReference type="PANTHER" id="PTHR47075:SF9">
    <property type="entry name" value="TRANSCRIPTION FACTOR BHLH47"/>
    <property type="match status" value="1"/>
</dbReference>
<comment type="caution">
    <text evidence="9">The sequence shown here is derived from an EMBL/GenBank/DDBJ whole genome shotgun (WGS) entry which is preliminary data.</text>
</comment>
<name>A0AAD7VK28_QUISA</name>
<feature type="coiled-coil region" evidence="6">
    <location>
        <begin position="82"/>
        <end position="130"/>
    </location>
</feature>
<keyword evidence="10" id="KW-1185">Reference proteome</keyword>
<evidence type="ECO:0000256" key="3">
    <source>
        <dbReference type="ARBA" id="ARBA00023125"/>
    </source>
</evidence>
<dbReference type="Gene3D" id="4.10.280.10">
    <property type="entry name" value="Helix-loop-helix DNA-binding domain"/>
    <property type="match status" value="1"/>
</dbReference>
<dbReference type="PROSITE" id="PS50888">
    <property type="entry name" value="BHLH"/>
    <property type="match status" value="1"/>
</dbReference>
<dbReference type="GO" id="GO:0046983">
    <property type="term" value="F:protein dimerization activity"/>
    <property type="evidence" value="ECO:0007669"/>
    <property type="project" value="InterPro"/>
</dbReference>
<keyword evidence="6" id="KW-0175">Coiled coil</keyword>
<protein>
    <submittedName>
        <fullName evidence="9">Transcription factor bHLH47</fullName>
    </submittedName>
</protein>
<feature type="compositionally biased region" description="Polar residues" evidence="7">
    <location>
        <begin position="189"/>
        <end position="199"/>
    </location>
</feature>
<keyword evidence="3" id="KW-0238">DNA-binding</keyword>